<dbReference type="AlphaFoldDB" id="A0A835ME90"/>
<comment type="caution">
    <text evidence="1">The sequence shown here is derived from an EMBL/GenBank/DDBJ whole genome shotgun (WGS) entry which is preliminary data.</text>
</comment>
<accession>A0A835ME90</accession>
<dbReference type="PANTHER" id="PTHR33116">
    <property type="entry name" value="REVERSE TRANSCRIPTASE ZINC-BINDING DOMAIN-CONTAINING PROTEIN-RELATED-RELATED"/>
    <property type="match status" value="1"/>
</dbReference>
<evidence type="ECO:0000313" key="2">
    <source>
        <dbReference type="Proteomes" id="UP000631114"/>
    </source>
</evidence>
<sequence length="204" mass="23451">MRNFLWSGDPSIKKGVTIAWDKVCKPYREGGLGIRKLGEVNRVMLMKLVWRFLEGKDDFAIFMQNKYLTRDDDVIGYYRPTSIWQCIKEAMREVRPRTQWAIGSGNLVDIWKDNWLGSAPLRDALNLTSHELKDCNSKVSTLIVNGYVQIPSNFQALITTAGLTTDGILKWNDGDRDTYLVPLSQREIQCYLGISRNPQEKKCE</sequence>
<dbReference type="Proteomes" id="UP000631114">
    <property type="component" value="Unassembled WGS sequence"/>
</dbReference>
<reference evidence="1 2" key="1">
    <citation type="submission" date="2020-10" db="EMBL/GenBank/DDBJ databases">
        <title>The Coptis chinensis genome and diversification of protoberbering-type alkaloids.</title>
        <authorList>
            <person name="Wang B."/>
            <person name="Shu S."/>
            <person name="Song C."/>
            <person name="Liu Y."/>
        </authorList>
    </citation>
    <scope>NUCLEOTIDE SEQUENCE [LARGE SCALE GENOMIC DNA]</scope>
    <source>
        <strain evidence="1">HL-2020</strain>
        <tissue evidence="1">Leaf</tissue>
    </source>
</reference>
<dbReference type="OrthoDB" id="1243493at2759"/>
<gene>
    <name evidence="1" type="ORF">IFM89_034431</name>
</gene>
<name>A0A835ME90_9MAGN</name>
<protein>
    <submittedName>
        <fullName evidence="1">Uncharacterized protein</fullName>
    </submittedName>
</protein>
<evidence type="ECO:0000313" key="1">
    <source>
        <dbReference type="EMBL" id="KAF9626497.1"/>
    </source>
</evidence>
<proteinExistence type="predicted"/>
<keyword evidence="2" id="KW-1185">Reference proteome</keyword>
<dbReference type="EMBL" id="JADFTS010000001">
    <property type="protein sequence ID" value="KAF9626497.1"/>
    <property type="molecule type" value="Genomic_DNA"/>
</dbReference>
<organism evidence="1 2">
    <name type="scientific">Coptis chinensis</name>
    <dbReference type="NCBI Taxonomy" id="261450"/>
    <lineage>
        <taxon>Eukaryota</taxon>
        <taxon>Viridiplantae</taxon>
        <taxon>Streptophyta</taxon>
        <taxon>Embryophyta</taxon>
        <taxon>Tracheophyta</taxon>
        <taxon>Spermatophyta</taxon>
        <taxon>Magnoliopsida</taxon>
        <taxon>Ranunculales</taxon>
        <taxon>Ranunculaceae</taxon>
        <taxon>Coptidoideae</taxon>
        <taxon>Coptis</taxon>
    </lineage>
</organism>
<dbReference type="PANTHER" id="PTHR33116:SF80">
    <property type="entry name" value="REVERSE TRANSCRIPTASE ZINC-BINDING DOMAIN-CONTAINING PROTEIN"/>
    <property type="match status" value="1"/>
</dbReference>